<reference evidence="1 3" key="1">
    <citation type="journal article" date="2020" name="Stud. Mycol.">
        <title>101 Dothideomycetes genomes: a test case for predicting lifestyles and emergence of pathogens.</title>
        <authorList>
            <person name="Haridas S."/>
            <person name="Albert R."/>
            <person name="Binder M."/>
            <person name="Bloem J."/>
            <person name="Labutti K."/>
            <person name="Salamov A."/>
            <person name="Andreopoulos B."/>
            <person name="Baker S."/>
            <person name="Barry K."/>
            <person name="Bills G."/>
            <person name="Bluhm B."/>
            <person name="Cannon C."/>
            <person name="Castanera R."/>
            <person name="Culley D."/>
            <person name="Daum C."/>
            <person name="Ezra D."/>
            <person name="Gonzalez J."/>
            <person name="Henrissat B."/>
            <person name="Kuo A."/>
            <person name="Liang C."/>
            <person name="Lipzen A."/>
            <person name="Lutzoni F."/>
            <person name="Magnuson J."/>
            <person name="Mondo S."/>
            <person name="Nolan M."/>
            <person name="Ohm R."/>
            <person name="Pangilinan J."/>
            <person name="Park H.-J."/>
            <person name="Ramirez L."/>
            <person name="Alfaro M."/>
            <person name="Sun H."/>
            <person name="Tritt A."/>
            <person name="Yoshinaga Y."/>
            <person name="Zwiers L.-H."/>
            <person name="Turgeon B."/>
            <person name="Goodwin S."/>
            <person name="Spatafora J."/>
            <person name="Crous P."/>
            <person name="Grigoriev I."/>
        </authorList>
    </citation>
    <scope>NUCLEOTIDE SEQUENCE</scope>
    <source>
        <strain evidence="1 3">CBS 304.34</strain>
    </source>
</reference>
<dbReference type="AlphaFoldDB" id="A0A6A6Y336"/>
<reference evidence="3" key="3">
    <citation type="submission" date="2025-04" db="UniProtKB">
        <authorList>
            <consortium name="RefSeq"/>
        </authorList>
    </citation>
    <scope>IDENTIFICATION</scope>
    <source>
        <strain evidence="3">CBS 304.34</strain>
    </source>
</reference>
<dbReference type="PANTHER" id="PTHR38849:SF1">
    <property type="entry name" value="SMALL SECRETED PROTEIN"/>
    <property type="match status" value="1"/>
</dbReference>
<organism evidence="1">
    <name type="scientific">Mytilinidion resinicola</name>
    <dbReference type="NCBI Taxonomy" id="574789"/>
    <lineage>
        <taxon>Eukaryota</taxon>
        <taxon>Fungi</taxon>
        <taxon>Dikarya</taxon>
        <taxon>Ascomycota</taxon>
        <taxon>Pezizomycotina</taxon>
        <taxon>Dothideomycetes</taxon>
        <taxon>Pleosporomycetidae</taxon>
        <taxon>Mytilinidiales</taxon>
        <taxon>Mytilinidiaceae</taxon>
        <taxon>Mytilinidion</taxon>
    </lineage>
</organism>
<keyword evidence="2" id="KW-1185">Reference proteome</keyword>
<evidence type="ECO:0000313" key="2">
    <source>
        <dbReference type="Proteomes" id="UP000504636"/>
    </source>
</evidence>
<accession>A0A6A6Y336</accession>
<dbReference type="RefSeq" id="XP_033569902.1">
    <property type="nucleotide sequence ID" value="XM_033718367.1"/>
</dbReference>
<feature type="non-terminal residue" evidence="1">
    <location>
        <position position="1"/>
    </location>
</feature>
<dbReference type="EMBL" id="MU003720">
    <property type="protein sequence ID" value="KAF2802938.1"/>
    <property type="molecule type" value="Genomic_DNA"/>
</dbReference>
<sequence>LANVDPTDVAIISAARRTAESAETDAFNPAIAAASGAAATALQNGKIKNKVLKLKCEVLHLQIEQAQGSDQSAKITQETTKLNTNIALDKKAAGQASQSVAFTG</sequence>
<reference evidence="3" key="2">
    <citation type="submission" date="2020-04" db="EMBL/GenBank/DDBJ databases">
        <authorList>
            <consortium name="NCBI Genome Project"/>
        </authorList>
    </citation>
    <scope>NUCLEOTIDE SEQUENCE</scope>
    <source>
        <strain evidence="3">CBS 304.34</strain>
    </source>
</reference>
<proteinExistence type="predicted"/>
<protein>
    <submittedName>
        <fullName evidence="1 3">Uncharacterized protein</fullName>
    </submittedName>
</protein>
<evidence type="ECO:0000313" key="1">
    <source>
        <dbReference type="EMBL" id="KAF2802938.1"/>
    </source>
</evidence>
<dbReference type="GeneID" id="54459260"/>
<dbReference type="OrthoDB" id="2151417at2759"/>
<gene>
    <name evidence="1 3" type="ORF">BDZ99DRAFT_454203</name>
</gene>
<dbReference type="Proteomes" id="UP000504636">
    <property type="component" value="Unplaced"/>
</dbReference>
<evidence type="ECO:0000313" key="3">
    <source>
        <dbReference type="RefSeq" id="XP_033569902.1"/>
    </source>
</evidence>
<dbReference type="PANTHER" id="PTHR38849">
    <property type="entry name" value="SMALL SECRETED PROTEIN"/>
    <property type="match status" value="1"/>
</dbReference>
<name>A0A6A6Y336_9PEZI</name>